<dbReference type="GO" id="GO:0003677">
    <property type="term" value="F:DNA binding"/>
    <property type="evidence" value="ECO:0007669"/>
    <property type="project" value="UniProtKB-UniRule"/>
</dbReference>
<reference evidence="7 8" key="1">
    <citation type="submission" date="2016-05" db="EMBL/GenBank/DDBJ databases">
        <title>Complete Genome and Methylome Analysis of Psychrotrophic Bacterial Isolates from Antarctic Lake Untersee.</title>
        <authorList>
            <person name="Fomenkov A."/>
            <person name="Akimov V.N."/>
            <person name="Vasilyeva L.V."/>
            <person name="Andersen D."/>
            <person name="Vincze T."/>
            <person name="Roberts R.J."/>
        </authorList>
    </citation>
    <scope>NUCLEOTIDE SEQUENCE [LARGE SCALE GENOMIC DNA]</scope>
    <source>
        <strain evidence="7 8">U14-5</strain>
        <plasmid evidence="8">Plasmid 1</plasmid>
    </source>
</reference>
<proteinExistence type="inferred from homology"/>
<keyword evidence="5 6" id="KW-0233">DNA recombination</keyword>
<dbReference type="Pfam" id="PF00872">
    <property type="entry name" value="Transposase_mut"/>
    <property type="match status" value="1"/>
</dbReference>
<evidence type="ECO:0000256" key="2">
    <source>
        <dbReference type="ARBA" id="ARBA00010961"/>
    </source>
</evidence>
<accession>A0A1L7AN86</accession>
<evidence type="ECO:0000256" key="5">
    <source>
        <dbReference type="ARBA" id="ARBA00023172"/>
    </source>
</evidence>
<evidence type="ECO:0000256" key="1">
    <source>
        <dbReference type="ARBA" id="ARBA00002190"/>
    </source>
</evidence>
<dbReference type="GO" id="GO:0006313">
    <property type="term" value="P:DNA transposition"/>
    <property type="evidence" value="ECO:0007669"/>
    <property type="project" value="UniProtKB-UniRule"/>
</dbReference>
<evidence type="ECO:0000256" key="6">
    <source>
        <dbReference type="RuleBase" id="RU365089"/>
    </source>
</evidence>
<dbReference type="NCBIfam" id="NF033543">
    <property type="entry name" value="transpos_IS256"/>
    <property type="match status" value="1"/>
</dbReference>
<evidence type="ECO:0000313" key="7">
    <source>
        <dbReference type="EMBL" id="APT60238.1"/>
    </source>
</evidence>
<comment type="function">
    <text evidence="1 6">Required for the transposition of the insertion element.</text>
</comment>
<dbReference type="InterPro" id="IPR001207">
    <property type="entry name" value="Transposase_mutator"/>
</dbReference>
<keyword evidence="6" id="KW-0814">Transposable element</keyword>
<dbReference type="PANTHER" id="PTHR33217:SF7">
    <property type="entry name" value="TRANSPOSASE FOR INSERTION SEQUENCE ELEMENT IS1081"/>
    <property type="match status" value="1"/>
</dbReference>
<dbReference type="GO" id="GO:0004803">
    <property type="term" value="F:transposase activity"/>
    <property type="evidence" value="ECO:0007669"/>
    <property type="project" value="UniProtKB-UniRule"/>
</dbReference>
<name>A0A1L7AN86_9PROT</name>
<dbReference type="RefSeq" id="WP_075800939.1">
    <property type="nucleotide sequence ID" value="NZ_CP015585.1"/>
</dbReference>
<dbReference type="EMBL" id="CP015585">
    <property type="protein sequence ID" value="APT60238.1"/>
    <property type="molecule type" value="Genomic_DNA"/>
</dbReference>
<evidence type="ECO:0000313" key="8">
    <source>
        <dbReference type="Proteomes" id="UP000185494"/>
    </source>
</evidence>
<protein>
    <recommendedName>
        <fullName evidence="6">Mutator family transposase</fullName>
    </recommendedName>
</protein>
<sequence length="399" mass="44148">MTDETMALRGLLEKSADATFLREMIGYAAERLMELEVGELTGAAHGERSSNRLVQRNGYRERDWQTRAGTVELRIPRLRRGSYFPAFLEPRRTAEKALTAVIQEAYVQGISTRSVDDLVRAMGLEGVSKSQVSRLCAEIDERVGDFLSRPIEGDWPYLWLDATYVKVREAGRIVPVAVTIAVGVNGNGRREVLGMAVGSSEAEPFWLDFLRSLARRGLRGVKLVISDAHEGLKAAVTKVLRATWQRCRVHFGRTALAHAGKTQRRIVSAWIGTAYAQEDAVAAHAQWRTVADQLRPKVPKLAALMDAAEEDVLAYMHFPAAHRAKLHSTNPIERLNGEIKRRTDVVGIFPNEAAAVRLVGAILLEQSDEWATQRARYMTLETIGAISDTAPVSLPALAS</sequence>
<dbReference type="PANTHER" id="PTHR33217">
    <property type="entry name" value="TRANSPOSASE FOR INSERTION SEQUENCE ELEMENT IS1081"/>
    <property type="match status" value="1"/>
</dbReference>
<geneLocation type="plasmid" evidence="7 8">
    <name>1</name>
</geneLocation>
<organism evidence="7 8">
    <name type="scientific">Roseomonas gilardii</name>
    <dbReference type="NCBI Taxonomy" id="257708"/>
    <lineage>
        <taxon>Bacteria</taxon>
        <taxon>Pseudomonadati</taxon>
        <taxon>Pseudomonadota</taxon>
        <taxon>Alphaproteobacteria</taxon>
        <taxon>Acetobacterales</taxon>
        <taxon>Roseomonadaceae</taxon>
        <taxon>Roseomonas</taxon>
    </lineage>
</organism>
<dbReference type="Proteomes" id="UP000185494">
    <property type="component" value="Chromosome 1"/>
</dbReference>
<gene>
    <name evidence="7" type="ORF">RGI145_23135</name>
</gene>
<dbReference type="KEGG" id="rgi:RGI145_23135"/>
<keyword evidence="7" id="KW-0614">Plasmid</keyword>
<keyword evidence="3 6" id="KW-0815">Transposition</keyword>
<keyword evidence="4 6" id="KW-0238">DNA-binding</keyword>
<comment type="similarity">
    <text evidence="2 6">Belongs to the transposase mutator family.</text>
</comment>
<dbReference type="AlphaFoldDB" id="A0A1L7AN86"/>
<evidence type="ECO:0000256" key="4">
    <source>
        <dbReference type="ARBA" id="ARBA00023125"/>
    </source>
</evidence>
<evidence type="ECO:0000256" key="3">
    <source>
        <dbReference type="ARBA" id="ARBA00022578"/>
    </source>
</evidence>